<accession>A0A109UWY7</accession>
<evidence type="ECO:0000256" key="7">
    <source>
        <dbReference type="SAM" id="MobiDB-lite"/>
    </source>
</evidence>
<keyword evidence="5 6" id="KW-0687">Ribonucleoprotein</keyword>
<evidence type="ECO:0000256" key="3">
    <source>
        <dbReference type="ARBA" id="ARBA00022980"/>
    </source>
</evidence>
<feature type="compositionally biased region" description="Basic and acidic residues" evidence="7">
    <location>
        <begin position="244"/>
        <end position="257"/>
    </location>
</feature>
<dbReference type="STRING" id="45286.A0A109UWY7"/>
<dbReference type="Proteomes" id="UP000243052">
    <property type="component" value="Chromosome iv"/>
</dbReference>
<reference evidence="8 9" key="1">
    <citation type="submission" date="2016-01" db="EMBL/GenBank/DDBJ databases">
        <title>Genome sequence of the yeast Holleya sinecauda.</title>
        <authorList>
            <person name="Dietrich F.S."/>
        </authorList>
    </citation>
    <scope>NUCLEOTIDE SEQUENCE [LARGE SCALE GENOMIC DNA]</scope>
    <source>
        <strain evidence="8 9">ATCC 58844</strain>
    </source>
</reference>
<comment type="subcellular location">
    <subcellularLocation>
        <location evidence="1 6">Mitochondrion</location>
    </subcellularLocation>
</comment>
<gene>
    <name evidence="8" type="ORF">AW171_hschr42417</name>
</gene>
<evidence type="ECO:0000256" key="5">
    <source>
        <dbReference type="ARBA" id="ARBA00023274"/>
    </source>
</evidence>
<keyword evidence="9" id="KW-1185">Reference proteome</keyword>
<evidence type="ECO:0000256" key="6">
    <source>
        <dbReference type="PIRNR" id="PIRNR029764"/>
    </source>
</evidence>
<dbReference type="PANTHER" id="PTHR37799:SF1">
    <property type="entry name" value="SMALL RIBOSOMAL SUBUNIT PROTEIN MS23"/>
    <property type="match status" value="1"/>
</dbReference>
<comment type="subunit">
    <text evidence="6">Component of the mitochondrial small ribosomal subunit.</text>
</comment>
<dbReference type="GO" id="GO:0005763">
    <property type="term" value="C:mitochondrial small ribosomal subunit"/>
    <property type="evidence" value="ECO:0007669"/>
    <property type="project" value="UniProtKB-UniRule"/>
</dbReference>
<evidence type="ECO:0000256" key="2">
    <source>
        <dbReference type="ARBA" id="ARBA00009864"/>
    </source>
</evidence>
<dbReference type="GO" id="GO:0003735">
    <property type="term" value="F:structural constituent of ribosome"/>
    <property type="evidence" value="ECO:0007669"/>
    <property type="project" value="UniProtKB-UniRule"/>
</dbReference>
<dbReference type="PANTHER" id="PTHR37799">
    <property type="entry name" value="37S RIBOSOMAL PROTEIN S25, MITOCHONDRIAL"/>
    <property type="match status" value="1"/>
</dbReference>
<sequence>MKIQTNAVNLLERTSSYFKAGLLKNIPAWYNVIAAVPPAKRFAREPKFVNPSNNSSKTKYEGLNEYADNYTGFFKTRPSASDKTVQSSALYKAPKMLYIEDKLRKIFYEQHPWELSRPKVLIENDIETDFDWSCIQQLGRPLDGESVVQRTLFLMKSDSSIKILDAYEQARFEFYSIRMRQELEEQIAQEEAQMYGSIFKSTAIDHGVEKEQKVIDKWKIKALEEVDILSAKRAHQSSPWASGEKAEELDLNHEESK</sequence>
<dbReference type="AlphaFoldDB" id="A0A109UWY7"/>
<dbReference type="PIRSF" id="PIRSF029764">
    <property type="entry name" value="RSM25"/>
    <property type="match status" value="1"/>
</dbReference>
<name>A0A109UWY7_9SACH</name>
<keyword evidence="3 6" id="KW-0689">Ribosomal protein</keyword>
<dbReference type="EMBL" id="CP014244">
    <property type="protein sequence ID" value="AMD20522.1"/>
    <property type="molecule type" value="Genomic_DNA"/>
</dbReference>
<comment type="similarity">
    <text evidence="2">Belongs to the mitochondrion-specific ribosomal protein mS23 family.</text>
</comment>
<dbReference type="Pfam" id="PF13741">
    <property type="entry name" value="MRP-S25"/>
    <property type="match status" value="1"/>
</dbReference>
<dbReference type="OrthoDB" id="5542239at2759"/>
<dbReference type="InterPro" id="IPR016939">
    <property type="entry name" value="Ribosomal_mS23_fun"/>
</dbReference>
<evidence type="ECO:0000313" key="8">
    <source>
        <dbReference type="EMBL" id="AMD20522.1"/>
    </source>
</evidence>
<evidence type="ECO:0000256" key="4">
    <source>
        <dbReference type="ARBA" id="ARBA00023128"/>
    </source>
</evidence>
<dbReference type="GeneID" id="28723770"/>
<dbReference type="RefSeq" id="XP_017987518.1">
    <property type="nucleotide sequence ID" value="XM_018131904.1"/>
</dbReference>
<keyword evidence="4 6" id="KW-0496">Mitochondrion</keyword>
<feature type="region of interest" description="Disordered" evidence="7">
    <location>
        <begin position="232"/>
        <end position="257"/>
    </location>
</feature>
<evidence type="ECO:0000313" key="9">
    <source>
        <dbReference type="Proteomes" id="UP000243052"/>
    </source>
</evidence>
<proteinExistence type="inferred from homology"/>
<organism evidence="8 9">
    <name type="scientific">Eremothecium sinecaudum</name>
    <dbReference type="NCBI Taxonomy" id="45286"/>
    <lineage>
        <taxon>Eukaryota</taxon>
        <taxon>Fungi</taxon>
        <taxon>Dikarya</taxon>
        <taxon>Ascomycota</taxon>
        <taxon>Saccharomycotina</taxon>
        <taxon>Saccharomycetes</taxon>
        <taxon>Saccharomycetales</taxon>
        <taxon>Saccharomycetaceae</taxon>
        <taxon>Eremothecium</taxon>
    </lineage>
</organism>
<evidence type="ECO:0000256" key="1">
    <source>
        <dbReference type="ARBA" id="ARBA00004173"/>
    </source>
</evidence>
<protein>
    <recommendedName>
        <fullName evidence="6">37S ribosomal protein S25, mitochondrial</fullName>
    </recommendedName>
</protein>